<dbReference type="InterPro" id="IPR016024">
    <property type="entry name" value="ARM-type_fold"/>
</dbReference>
<reference evidence="1 2" key="1">
    <citation type="submission" date="2024-02" db="EMBL/GenBank/DDBJ databases">
        <authorList>
            <person name="Chen Y."/>
            <person name="Shah S."/>
            <person name="Dougan E. K."/>
            <person name="Thang M."/>
            <person name="Chan C."/>
        </authorList>
    </citation>
    <scope>NUCLEOTIDE SEQUENCE [LARGE SCALE GENOMIC DNA]</scope>
</reference>
<evidence type="ECO:0000313" key="1">
    <source>
        <dbReference type="EMBL" id="CAK9115236.1"/>
    </source>
</evidence>
<evidence type="ECO:0000313" key="2">
    <source>
        <dbReference type="Proteomes" id="UP001642484"/>
    </source>
</evidence>
<comment type="caution">
    <text evidence="1">The sequence shown here is derived from an EMBL/GenBank/DDBJ whole genome shotgun (WGS) entry which is preliminary data.</text>
</comment>
<proteinExistence type="predicted"/>
<accession>A0ABP0SS63</accession>
<dbReference type="SUPFAM" id="SSF48371">
    <property type="entry name" value="ARM repeat"/>
    <property type="match status" value="1"/>
</dbReference>
<sequence length="331" mass="35325">MQVPQLYGTLSKSLSHDDSSGFPSACLTPPRTLTARRGAEGAPKALYEDPGRVNSPRRIFGRDEDFTFKTRPQSFELLSQLVALLAVGHVEIASSFVQAGAVRGLCLGLQRHSARKALQRQGLLALACLVHDGGGAAQAIAADAPRVALAAMGTHGASATVQVLSSEVLRLLVEHGEVPLDEAAEAAVRAKRLFPAERRVHMAADRLLSFAVPRSAACIGTLMDASTRDEMAQRSGICSLGHLAKHGGVAWRGAGTVAVNRILRALQHHKGSAVLQATGLWALGRLAERVEPSQGGMQDAARRAKEWHPESALVQRHADDLIGFLQRRDAH</sequence>
<dbReference type="InterPro" id="IPR011989">
    <property type="entry name" value="ARM-like"/>
</dbReference>
<dbReference type="Gene3D" id="1.25.10.10">
    <property type="entry name" value="Leucine-rich Repeat Variant"/>
    <property type="match status" value="1"/>
</dbReference>
<keyword evidence="2" id="KW-1185">Reference proteome</keyword>
<name>A0ABP0SS63_9DINO</name>
<gene>
    <name evidence="1" type="ORF">CCMP2556_LOCUS53260</name>
</gene>
<dbReference type="Proteomes" id="UP001642484">
    <property type="component" value="Unassembled WGS sequence"/>
</dbReference>
<protein>
    <submittedName>
        <fullName evidence="1">Uncharacterized protein</fullName>
    </submittedName>
</protein>
<organism evidence="1 2">
    <name type="scientific">Durusdinium trenchii</name>
    <dbReference type="NCBI Taxonomy" id="1381693"/>
    <lineage>
        <taxon>Eukaryota</taxon>
        <taxon>Sar</taxon>
        <taxon>Alveolata</taxon>
        <taxon>Dinophyceae</taxon>
        <taxon>Suessiales</taxon>
        <taxon>Symbiodiniaceae</taxon>
        <taxon>Durusdinium</taxon>
    </lineage>
</organism>
<dbReference type="EMBL" id="CAXAMN010028128">
    <property type="protein sequence ID" value="CAK9115236.1"/>
    <property type="molecule type" value="Genomic_DNA"/>
</dbReference>